<dbReference type="PANTHER" id="PTHR22916:SF3">
    <property type="entry name" value="UDP-GLCNAC:BETAGAL BETA-1,3-N-ACETYLGLUCOSAMINYLTRANSFERASE-LIKE PROTEIN 1"/>
    <property type="match status" value="1"/>
</dbReference>
<evidence type="ECO:0000313" key="2">
    <source>
        <dbReference type="EMBL" id="OKH28810.1"/>
    </source>
</evidence>
<evidence type="ECO:0000259" key="1">
    <source>
        <dbReference type="Pfam" id="PF00535"/>
    </source>
</evidence>
<keyword evidence="2" id="KW-0808">Transferase</keyword>
<dbReference type="Proteomes" id="UP000185984">
    <property type="component" value="Unassembled WGS sequence"/>
</dbReference>
<gene>
    <name evidence="2" type="ORF">NIES1031_02620</name>
</gene>
<accession>A0A1U7HYZ4</accession>
<dbReference type="CDD" id="cd00761">
    <property type="entry name" value="Glyco_tranf_GTA_type"/>
    <property type="match status" value="1"/>
</dbReference>
<organism evidence="2 3">
    <name type="scientific">Chroogloeocystis siderophila 5.2 s.c.1</name>
    <dbReference type="NCBI Taxonomy" id="247279"/>
    <lineage>
        <taxon>Bacteria</taxon>
        <taxon>Bacillati</taxon>
        <taxon>Cyanobacteriota</taxon>
        <taxon>Cyanophyceae</taxon>
        <taxon>Oscillatoriophycideae</taxon>
        <taxon>Chroococcales</taxon>
        <taxon>Chroococcaceae</taxon>
        <taxon>Chroogloeocystis</taxon>
    </lineage>
</organism>
<protein>
    <submittedName>
        <fullName evidence="2">Glucosyl transferase</fullName>
    </submittedName>
</protein>
<dbReference type="GO" id="GO:0016758">
    <property type="term" value="F:hexosyltransferase activity"/>
    <property type="evidence" value="ECO:0007669"/>
    <property type="project" value="UniProtKB-ARBA"/>
</dbReference>
<comment type="caution">
    <text evidence="2">The sequence shown here is derived from an EMBL/GenBank/DDBJ whole genome shotgun (WGS) entry which is preliminary data.</text>
</comment>
<reference evidence="2 3" key="1">
    <citation type="submission" date="2016-11" db="EMBL/GenBank/DDBJ databases">
        <title>Draft Genome Sequences of Nine Cyanobacterial Strains from Diverse Habitats.</title>
        <authorList>
            <person name="Zhu T."/>
            <person name="Hou S."/>
            <person name="Lu X."/>
            <person name="Hess W.R."/>
        </authorList>
    </citation>
    <scope>NUCLEOTIDE SEQUENCE [LARGE SCALE GENOMIC DNA]</scope>
    <source>
        <strain evidence="2 3">5.2 s.c.1</strain>
    </source>
</reference>
<dbReference type="InterPro" id="IPR001173">
    <property type="entry name" value="Glyco_trans_2-like"/>
</dbReference>
<dbReference type="PANTHER" id="PTHR22916">
    <property type="entry name" value="GLYCOSYLTRANSFERASE"/>
    <property type="match status" value="1"/>
</dbReference>
<dbReference type="AlphaFoldDB" id="A0A1U7HYZ4"/>
<dbReference type="STRING" id="247279.NIES1031_02620"/>
<name>A0A1U7HYZ4_9CHRO</name>
<dbReference type="Gene3D" id="3.90.550.10">
    <property type="entry name" value="Spore Coat Polysaccharide Biosynthesis Protein SpsA, Chain A"/>
    <property type="match status" value="1"/>
</dbReference>
<sequence length="340" mass="38807">MKKISVIIPVYQVEKYIEKTITSVFTQTYQNFEVIVVDDGSRDRTQEICQQFTDKRVKIISQENGGPSKALNTGIRYAQGEYLAFLDGDDLWLPEKLAKHIAHLESSLDVGVSFSRSAFINETGQLLGSYQTPKLKNITVSDLLCSNPLGNGSSAVFRRETLEAIKFKSNFANSLENCYFEERNRASQDNEILLRIGLLTSWKIEGISEVLTLYRVKPGGISANFLRTVEVWDEVLARSRHLAPEIIAKWEKKSKAYQLRITARTAVRMQSGAVAVQLLNKSLLTYWRILIEEPQRMFLTYIAAYSLWLLPLPLNRLLEKLVLQRIKVTQNPILQDYPGR</sequence>
<dbReference type="InterPro" id="IPR029044">
    <property type="entry name" value="Nucleotide-diphossugar_trans"/>
</dbReference>
<dbReference type="EMBL" id="MRCC01000002">
    <property type="protein sequence ID" value="OKH28810.1"/>
    <property type="molecule type" value="Genomic_DNA"/>
</dbReference>
<keyword evidence="3" id="KW-1185">Reference proteome</keyword>
<dbReference type="OrthoDB" id="418085at2"/>
<dbReference type="RefSeq" id="WP_073547965.1">
    <property type="nucleotide sequence ID" value="NZ_CAWMVK010000012.1"/>
</dbReference>
<proteinExistence type="predicted"/>
<evidence type="ECO:0000313" key="3">
    <source>
        <dbReference type="Proteomes" id="UP000185984"/>
    </source>
</evidence>
<dbReference type="SUPFAM" id="SSF53448">
    <property type="entry name" value="Nucleotide-diphospho-sugar transferases"/>
    <property type="match status" value="1"/>
</dbReference>
<dbReference type="Pfam" id="PF00535">
    <property type="entry name" value="Glycos_transf_2"/>
    <property type="match status" value="1"/>
</dbReference>
<feature type="domain" description="Glycosyltransferase 2-like" evidence="1">
    <location>
        <begin position="5"/>
        <end position="163"/>
    </location>
</feature>